<reference evidence="2 3" key="1">
    <citation type="journal article" date="2015" name="Biotechnol. Biofuels">
        <title>Enhanced degradation of softwood versus hardwood by the white-rot fungus Pycnoporus coccineus.</title>
        <authorList>
            <person name="Couturier M."/>
            <person name="Navarro D."/>
            <person name="Chevret D."/>
            <person name="Henrissat B."/>
            <person name="Piumi F."/>
            <person name="Ruiz-Duenas F.J."/>
            <person name="Martinez A.T."/>
            <person name="Grigoriev I.V."/>
            <person name="Riley R."/>
            <person name="Lipzen A."/>
            <person name="Berrin J.G."/>
            <person name="Master E.R."/>
            <person name="Rosso M.N."/>
        </authorList>
    </citation>
    <scope>NUCLEOTIDE SEQUENCE [LARGE SCALE GENOMIC DNA]</scope>
    <source>
        <strain evidence="2 3">BRFM310</strain>
    </source>
</reference>
<gene>
    <name evidence="2" type="ORF">PYCCODRAFT_261049</name>
</gene>
<feature type="compositionally biased region" description="Low complexity" evidence="1">
    <location>
        <begin position="214"/>
        <end position="241"/>
    </location>
</feature>
<evidence type="ECO:0000256" key="1">
    <source>
        <dbReference type="SAM" id="MobiDB-lite"/>
    </source>
</evidence>
<feature type="compositionally biased region" description="Acidic residues" evidence="1">
    <location>
        <begin position="467"/>
        <end position="485"/>
    </location>
</feature>
<feature type="compositionally biased region" description="Low complexity" evidence="1">
    <location>
        <begin position="167"/>
        <end position="181"/>
    </location>
</feature>
<feature type="compositionally biased region" description="Polar residues" evidence="1">
    <location>
        <begin position="260"/>
        <end position="281"/>
    </location>
</feature>
<organism evidence="2 3">
    <name type="scientific">Trametes coccinea (strain BRFM310)</name>
    <name type="common">Pycnoporus coccineus</name>
    <dbReference type="NCBI Taxonomy" id="1353009"/>
    <lineage>
        <taxon>Eukaryota</taxon>
        <taxon>Fungi</taxon>
        <taxon>Dikarya</taxon>
        <taxon>Basidiomycota</taxon>
        <taxon>Agaricomycotina</taxon>
        <taxon>Agaricomycetes</taxon>
        <taxon>Polyporales</taxon>
        <taxon>Polyporaceae</taxon>
        <taxon>Trametes</taxon>
    </lineage>
</organism>
<dbReference type="OrthoDB" id="2555519at2759"/>
<feature type="compositionally biased region" description="Pro residues" evidence="1">
    <location>
        <begin position="598"/>
        <end position="610"/>
    </location>
</feature>
<feature type="compositionally biased region" description="Basic residues" evidence="1">
    <location>
        <begin position="400"/>
        <end position="409"/>
    </location>
</feature>
<feature type="compositionally biased region" description="Low complexity" evidence="1">
    <location>
        <begin position="300"/>
        <end position="327"/>
    </location>
</feature>
<dbReference type="PANTHER" id="PTHR38701:SF1">
    <property type="entry name" value="UP-REGULATED DURING SEPTATION PROTEIN 1 DOMAIN-CONTAINING PROTEIN"/>
    <property type="match status" value="1"/>
</dbReference>
<feature type="compositionally biased region" description="Polar residues" evidence="1">
    <location>
        <begin position="151"/>
        <end position="166"/>
    </location>
</feature>
<dbReference type="STRING" id="1353009.A0A1Y2IRR3"/>
<feature type="compositionally biased region" description="Polar residues" evidence="1">
    <location>
        <begin position="42"/>
        <end position="52"/>
    </location>
</feature>
<feature type="compositionally biased region" description="Low complexity" evidence="1">
    <location>
        <begin position="133"/>
        <end position="150"/>
    </location>
</feature>
<dbReference type="PANTHER" id="PTHR38701">
    <property type="entry name" value="CHROMOSOME 8, WHOLE GENOME SHOTGUN SEQUENCE"/>
    <property type="match status" value="1"/>
</dbReference>
<proteinExistence type="predicted"/>
<evidence type="ECO:0000313" key="3">
    <source>
        <dbReference type="Proteomes" id="UP000193067"/>
    </source>
</evidence>
<evidence type="ECO:0000313" key="2">
    <source>
        <dbReference type="EMBL" id="OSD03314.1"/>
    </source>
</evidence>
<accession>A0A1Y2IRR3</accession>
<keyword evidence="3" id="KW-1185">Reference proteome</keyword>
<feature type="region of interest" description="Disordered" evidence="1">
    <location>
        <begin position="537"/>
        <end position="610"/>
    </location>
</feature>
<feature type="compositionally biased region" description="Low complexity" evidence="1">
    <location>
        <begin position="78"/>
        <end position="89"/>
    </location>
</feature>
<dbReference type="AlphaFoldDB" id="A0A1Y2IRR3"/>
<feature type="compositionally biased region" description="Basic and acidic residues" evidence="1">
    <location>
        <begin position="537"/>
        <end position="551"/>
    </location>
</feature>
<name>A0A1Y2IRR3_TRAC3</name>
<dbReference type="Proteomes" id="UP000193067">
    <property type="component" value="Unassembled WGS sequence"/>
</dbReference>
<protein>
    <submittedName>
        <fullName evidence="2">Uncharacterized protein</fullName>
    </submittedName>
</protein>
<feature type="region of interest" description="Disordered" evidence="1">
    <location>
        <begin position="1"/>
        <end position="411"/>
    </location>
</feature>
<feature type="region of interest" description="Disordered" evidence="1">
    <location>
        <begin position="454"/>
        <end position="492"/>
    </location>
</feature>
<sequence>MDGQLKPKVTARMDYSRPRPASPFKAPTAILSPPIVKPKAKVNSSANIQTRKAPTVVSPPPSARGSAIPTRSPSPFKPTQTRNTNTNPNAAVKARLTARTNGANSTSPLPESRQRALTAGPSEPPSYVRSRRGSTSSHLLSSPSHTELSTASSPARSALSLQTEETSSSVSAAPRSAVNVRVKAKISKVAEPGVLSPPTLPSSAHHVNRPARVPSISNLSLSPPLMPSSANHSPSSATSSPLGQQRFATTKETRPHSYQPPKSYQAFTPNDDSAVNYSSGYIPTAKVDPSTIPLPPQSPPVSTVSFSSRSSASRSSASYGSQESGNSRSTAPTLHSHVNGHGHERQGSRSSQPRASIDGLGIRSAPVTREPSSTSDAEFQDDYDSDPQPAASHEDDSERKRKAQAKSNRKIADLEITNRSLLAINSSLEATKHKQAREIRELRRKLRESRLILPPPAYRAVKSSLPQDDEETDEEEEDDEDDADIIEGKDDEPYRRVKVMVEGLIESCKRALESKPEDFVGTSRGVAKVLTEEEVRNWRGDDNDTETRSTLDPDDASFSGSRPLTPSRVAVPSSDSDLDSEDEVEASLLEPDVESLSPLPPITITPSASP</sequence>
<feature type="compositionally biased region" description="Acidic residues" evidence="1">
    <location>
        <begin position="576"/>
        <end position="585"/>
    </location>
</feature>
<dbReference type="EMBL" id="KZ084101">
    <property type="protein sequence ID" value="OSD03314.1"/>
    <property type="molecule type" value="Genomic_DNA"/>
</dbReference>
<feature type="compositionally biased region" description="Polar residues" evidence="1">
    <location>
        <begin position="98"/>
        <end position="109"/>
    </location>
</feature>